<feature type="transmembrane region" description="Helical" evidence="1">
    <location>
        <begin position="161"/>
        <end position="189"/>
    </location>
</feature>
<dbReference type="InterPro" id="IPR045798">
    <property type="entry name" value="TrbL_Firmicutes"/>
</dbReference>
<feature type="transmembrane region" description="Helical" evidence="1">
    <location>
        <begin position="245"/>
        <end position="263"/>
    </location>
</feature>
<evidence type="ECO:0000256" key="1">
    <source>
        <dbReference type="SAM" id="Phobius"/>
    </source>
</evidence>
<evidence type="ECO:0000313" key="2">
    <source>
        <dbReference type="EMBL" id="OMD35659.1"/>
    </source>
</evidence>
<dbReference type="AlphaFoldDB" id="A0A1R0XKU4"/>
<feature type="transmembrane region" description="Helical" evidence="1">
    <location>
        <begin position="36"/>
        <end position="61"/>
    </location>
</feature>
<dbReference type="Proteomes" id="UP000187439">
    <property type="component" value="Unassembled WGS sequence"/>
</dbReference>
<gene>
    <name evidence="2" type="ORF">BSK52_26530</name>
</gene>
<evidence type="ECO:0000313" key="3">
    <source>
        <dbReference type="Proteomes" id="UP000187439"/>
    </source>
</evidence>
<reference evidence="2 3" key="1">
    <citation type="submission" date="2016-10" db="EMBL/GenBank/DDBJ databases">
        <title>Paenibacillus species isolates.</title>
        <authorList>
            <person name="Beno S.M."/>
        </authorList>
    </citation>
    <scope>NUCLEOTIDE SEQUENCE [LARGE SCALE GENOMIC DNA]</scope>
    <source>
        <strain evidence="2 3">FSL H7-0710</strain>
    </source>
</reference>
<organism evidence="2 3">
    <name type="scientific">Paenibacillus odorifer</name>
    <dbReference type="NCBI Taxonomy" id="189426"/>
    <lineage>
        <taxon>Bacteria</taxon>
        <taxon>Bacillati</taxon>
        <taxon>Bacillota</taxon>
        <taxon>Bacilli</taxon>
        <taxon>Bacillales</taxon>
        <taxon>Paenibacillaceae</taxon>
        <taxon>Paenibacillus</taxon>
    </lineage>
</organism>
<dbReference type="RefSeq" id="WP_076121276.1">
    <property type="nucleotide sequence ID" value="NZ_MPTC01000037.1"/>
</dbReference>
<sequence>MAYPVDDIKEAFQGFTEIITEVTNLVNQGPSNYPGVYSVIVNIHQGILPVAYSLLTLYFLLDFMDKSMNFSFVRIENVVSTLLKLLFAKLIMAHTLDFLDIIFGLSSFVTSMIGHAGTNISLYHIDFTAMEAAYAKMGWFDKKLYAIKQTPFTWILQGIKLVIMLVVFGRLFQLLIYTAAAPIPIATFVHDQLKEKGRRFLFDYAAVCLQGIIIIIGCIVYAAIIANVNFGFFTGQGENIELWKGMLTALALLMVVVKSNAWARKIMGD</sequence>
<comment type="caution">
    <text evidence="2">The sequence shown here is derived from an EMBL/GenBank/DDBJ whole genome shotgun (WGS) entry which is preliminary data.</text>
</comment>
<keyword evidence="1" id="KW-1133">Transmembrane helix</keyword>
<name>A0A1R0XKU4_9BACL</name>
<keyword evidence="1" id="KW-0812">Transmembrane</keyword>
<keyword evidence="1" id="KW-0472">Membrane</keyword>
<dbReference type="Pfam" id="PF19478">
    <property type="entry name" value="TrbL_2"/>
    <property type="match status" value="1"/>
</dbReference>
<protein>
    <submittedName>
        <fullName evidence="2">Uncharacterized protein</fullName>
    </submittedName>
</protein>
<proteinExistence type="predicted"/>
<dbReference type="OrthoDB" id="9807620at2"/>
<feature type="transmembrane region" description="Helical" evidence="1">
    <location>
        <begin position="82"/>
        <end position="105"/>
    </location>
</feature>
<feature type="transmembrane region" description="Helical" evidence="1">
    <location>
        <begin position="201"/>
        <end position="225"/>
    </location>
</feature>
<dbReference type="EMBL" id="MPTC01000037">
    <property type="protein sequence ID" value="OMD35659.1"/>
    <property type="molecule type" value="Genomic_DNA"/>
</dbReference>
<accession>A0A1R0XKU4</accession>